<proteinExistence type="predicted"/>
<dbReference type="EMBL" id="BMGT01000002">
    <property type="protein sequence ID" value="GGG71790.1"/>
    <property type="molecule type" value="Genomic_DNA"/>
</dbReference>
<dbReference type="AlphaFoldDB" id="A0A917M304"/>
<accession>A0A917M304</accession>
<keyword evidence="3" id="KW-1185">Reference proteome</keyword>
<comment type="caution">
    <text evidence="2">The sequence shown here is derived from an EMBL/GenBank/DDBJ whole genome shotgun (WGS) entry which is preliminary data.</text>
</comment>
<reference evidence="2" key="1">
    <citation type="journal article" date="2014" name="Int. J. Syst. Evol. Microbiol.">
        <title>Complete genome sequence of Corynebacterium casei LMG S-19264T (=DSM 44701T), isolated from a smear-ripened cheese.</title>
        <authorList>
            <consortium name="US DOE Joint Genome Institute (JGI-PGF)"/>
            <person name="Walter F."/>
            <person name="Albersmeier A."/>
            <person name="Kalinowski J."/>
            <person name="Ruckert C."/>
        </authorList>
    </citation>
    <scope>NUCLEOTIDE SEQUENCE</scope>
    <source>
        <strain evidence="2">CGMCC 1.12997</strain>
    </source>
</reference>
<evidence type="ECO:0000313" key="3">
    <source>
        <dbReference type="Proteomes" id="UP000647241"/>
    </source>
</evidence>
<feature type="region of interest" description="Disordered" evidence="1">
    <location>
        <begin position="1"/>
        <end position="20"/>
    </location>
</feature>
<sequence length="54" mass="5783">MIEALAFEPSPGPGGIDDFEMATPLEFAREFEVMKDAKDSLNNSHEGSGGGLNR</sequence>
<evidence type="ECO:0000256" key="1">
    <source>
        <dbReference type="SAM" id="MobiDB-lite"/>
    </source>
</evidence>
<reference evidence="2" key="2">
    <citation type="submission" date="2020-09" db="EMBL/GenBank/DDBJ databases">
        <authorList>
            <person name="Sun Q."/>
            <person name="Zhou Y."/>
        </authorList>
    </citation>
    <scope>NUCLEOTIDE SEQUENCE</scope>
    <source>
        <strain evidence="2">CGMCC 1.12997</strain>
    </source>
</reference>
<protein>
    <submittedName>
        <fullName evidence="2">Uncharacterized protein</fullName>
    </submittedName>
</protein>
<organism evidence="2 3">
    <name type="scientific">Edaphobacter dinghuensis</name>
    <dbReference type="NCBI Taxonomy" id="1560005"/>
    <lineage>
        <taxon>Bacteria</taxon>
        <taxon>Pseudomonadati</taxon>
        <taxon>Acidobacteriota</taxon>
        <taxon>Terriglobia</taxon>
        <taxon>Terriglobales</taxon>
        <taxon>Acidobacteriaceae</taxon>
        <taxon>Edaphobacter</taxon>
    </lineage>
</organism>
<name>A0A917M304_9BACT</name>
<dbReference type="Proteomes" id="UP000647241">
    <property type="component" value="Unassembled WGS sequence"/>
</dbReference>
<gene>
    <name evidence="2" type="ORF">GCM10011585_12560</name>
</gene>
<evidence type="ECO:0000313" key="2">
    <source>
        <dbReference type="EMBL" id="GGG71790.1"/>
    </source>
</evidence>